<reference evidence="4 5" key="1">
    <citation type="submission" date="2019-02" db="EMBL/GenBank/DDBJ databases">
        <title>Genome sequencing of the rare red list fungi Antrodiella citrinella (Flaviporus citrinellus).</title>
        <authorList>
            <person name="Buettner E."/>
            <person name="Kellner H."/>
        </authorList>
    </citation>
    <scope>NUCLEOTIDE SEQUENCE [LARGE SCALE GENOMIC DNA]</scope>
    <source>
        <strain evidence="4 5">DSM 108506</strain>
    </source>
</reference>
<feature type="domain" description="SEC7" evidence="3">
    <location>
        <begin position="5"/>
        <end position="89"/>
    </location>
</feature>
<feature type="compositionally biased region" description="Low complexity" evidence="1">
    <location>
        <begin position="812"/>
        <end position="827"/>
    </location>
</feature>
<sequence length="847" mass="93574">MDVGLPRETQQIDRVMEAFAARYVQCHPGLFTSDDHPYVLAFSLIMLHTDAFNKSNKRKMSKPDYIKNTKLPGVPLEVLDCFYDNIVFAPFIFIEDPLDVNGQRGLAHPDSTPSRRMSTFAAHSPGGLNSNGSTLLGKGNKIDPYYLIAHNLLDELRVQVQSFVPMSSPYVYRGTSGPWNEDELLHAFAMATVIEVRAPDAGYYPSPWFSLGVSGGPGPMTISGGLSPSYPSGPELFSLKVTKVGLLMRKDDIVEGGRRAINRKWKEWSVLLTGSQLLLSRDPTWAGLIQARADPANGELSLPQSLIPKPDELLTVKDAVAVFDKSYTKYRHTLRLVLPDGRHILLKAQDEDEMNTWIARINYASAFKTAGVRMRSLGMAGKDIELTGQAAAASHLRDLQSLRKSPSPRVLTWGQRSSVDVDISNRRSVAFVQGQASPTLSSASSRFRAGSVDSGNDDPGSPSIDQSARLLKATFDQVKEDLATGRWRSADESDGRLSRPRALSLESCLNATVSTATLEERGPPRMSSRAKIIQSKVRDLQSKISLAQSQLDADMRLVRNIAVMTPFQRATRERLQVAVQNVAKRVMQVRLDIEKLICHRDVLSRDLLAEERDWQRTKKIALRAAMSKLRSQEEEGPPRMTLSVYMDEADHQSPSSSTSGMQLPRDPTQSPTRQMDSSTSESFHSAIDVSLEWPSAPLYSDSPNTSRNGPLSDANSRPQDRTSSSSYSFDSPDRTMASTLTVERSFDSTSSVTPQVLHQKYYTASETPEEQAEEWDKTRAAKRVSLVRLPSDLRMSVLFGKHTSPSISEDVTAGSPTSTRSSTTFGSSVATPYTRVKTAETVAMLDF</sequence>
<dbReference type="InterPro" id="IPR000904">
    <property type="entry name" value="Sec7_dom"/>
</dbReference>
<feature type="region of interest" description="Disordered" evidence="1">
    <location>
        <begin position="804"/>
        <end position="827"/>
    </location>
</feature>
<keyword evidence="5" id="KW-1185">Reference proteome</keyword>
<comment type="caution">
    <text evidence="4">The sequence shown here is derived from an EMBL/GenBank/DDBJ whole genome shotgun (WGS) entry which is preliminary data.</text>
</comment>
<dbReference type="InterPro" id="IPR035999">
    <property type="entry name" value="Sec7_dom_sf"/>
</dbReference>
<dbReference type="PROSITE" id="PS50003">
    <property type="entry name" value="PH_DOMAIN"/>
    <property type="match status" value="1"/>
</dbReference>
<feature type="domain" description="PH" evidence="2">
    <location>
        <begin position="240"/>
        <end position="366"/>
    </location>
</feature>
<dbReference type="SUPFAM" id="SSF48425">
    <property type="entry name" value="Sec7 domain"/>
    <property type="match status" value="1"/>
</dbReference>
<organism evidence="4 5">
    <name type="scientific">Antrodiella citrinella</name>
    <dbReference type="NCBI Taxonomy" id="2447956"/>
    <lineage>
        <taxon>Eukaryota</taxon>
        <taxon>Fungi</taxon>
        <taxon>Dikarya</taxon>
        <taxon>Basidiomycota</taxon>
        <taxon>Agaricomycotina</taxon>
        <taxon>Agaricomycetes</taxon>
        <taxon>Polyporales</taxon>
        <taxon>Steccherinaceae</taxon>
        <taxon>Antrodiella</taxon>
    </lineage>
</organism>
<evidence type="ECO:0000259" key="2">
    <source>
        <dbReference type="PROSITE" id="PS50003"/>
    </source>
</evidence>
<dbReference type="GO" id="GO:0005085">
    <property type="term" value="F:guanyl-nucleotide exchange factor activity"/>
    <property type="evidence" value="ECO:0007669"/>
    <property type="project" value="InterPro"/>
</dbReference>
<feature type="compositionally biased region" description="Polar residues" evidence="1">
    <location>
        <begin position="652"/>
        <end position="683"/>
    </location>
</feature>
<dbReference type="PROSITE" id="PS50190">
    <property type="entry name" value="SEC7"/>
    <property type="match status" value="1"/>
</dbReference>
<evidence type="ECO:0000313" key="5">
    <source>
        <dbReference type="Proteomes" id="UP000308730"/>
    </source>
</evidence>
<dbReference type="SMART" id="SM00233">
    <property type="entry name" value="PH"/>
    <property type="match status" value="1"/>
</dbReference>
<evidence type="ECO:0000313" key="4">
    <source>
        <dbReference type="EMBL" id="THH34105.1"/>
    </source>
</evidence>
<dbReference type="AlphaFoldDB" id="A0A4S4N6L3"/>
<dbReference type="InterPro" id="IPR023394">
    <property type="entry name" value="Sec7_C_sf"/>
</dbReference>
<protein>
    <recommendedName>
        <fullName evidence="6">SEC7 domain-containing protein</fullName>
    </recommendedName>
</protein>
<name>A0A4S4N6L3_9APHY</name>
<dbReference type="InterPro" id="IPR001849">
    <property type="entry name" value="PH_domain"/>
</dbReference>
<dbReference type="GO" id="GO:0032012">
    <property type="term" value="P:regulation of ARF protein signal transduction"/>
    <property type="evidence" value="ECO:0007669"/>
    <property type="project" value="InterPro"/>
</dbReference>
<dbReference type="Pfam" id="PF01369">
    <property type="entry name" value="Sec7"/>
    <property type="match status" value="1"/>
</dbReference>
<evidence type="ECO:0008006" key="6">
    <source>
        <dbReference type="Google" id="ProtNLM"/>
    </source>
</evidence>
<dbReference type="InterPro" id="IPR011993">
    <property type="entry name" value="PH-like_dom_sf"/>
</dbReference>
<feature type="compositionally biased region" description="Polar residues" evidence="1">
    <location>
        <begin position="701"/>
        <end position="717"/>
    </location>
</feature>
<dbReference type="OrthoDB" id="430364at2759"/>
<accession>A0A4S4N6L3</accession>
<dbReference type="SMART" id="SM00222">
    <property type="entry name" value="Sec7"/>
    <property type="match status" value="1"/>
</dbReference>
<feature type="region of interest" description="Disordered" evidence="1">
    <location>
        <begin position="648"/>
        <end position="734"/>
    </location>
</feature>
<dbReference type="SUPFAM" id="SSF50729">
    <property type="entry name" value="PH domain-like"/>
    <property type="match status" value="1"/>
</dbReference>
<dbReference type="PANTHER" id="PTHR10663:SF405">
    <property type="entry name" value="ARF GUANINE NUCLEOTIDE EXCHANGE FACTOR SYT1"/>
    <property type="match status" value="1"/>
</dbReference>
<proteinExistence type="predicted"/>
<gene>
    <name evidence="4" type="ORF">EUX98_g16</name>
</gene>
<dbReference type="InterPro" id="IPR041681">
    <property type="entry name" value="PH_9"/>
</dbReference>
<evidence type="ECO:0000259" key="3">
    <source>
        <dbReference type="PROSITE" id="PS50190"/>
    </source>
</evidence>
<dbReference type="Proteomes" id="UP000308730">
    <property type="component" value="Unassembled WGS sequence"/>
</dbReference>
<dbReference type="Pfam" id="PF15410">
    <property type="entry name" value="PH_9"/>
    <property type="match status" value="1"/>
</dbReference>
<dbReference type="Gene3D" id="1.10.1000.11">
    <property type="entry name" value="Arf Nucleotide-binding Site Opener,domain 2"/>
    <property type="match status" value="1"/>
</dbReference>
<dbReference type="EMBL" id="SGPM01000001">
    <property type="protein sequence ID" value="THH34105.1"/>
    <property type="molecule type" value="Genomic_DNA"/>
</dbReference>
<dbReference type="Gene3D" id="2.30.29.30">
    <property type="entry name" value="Pleckstrin-homology domain (PH domain)/Phosphotyrosine-binding domain (PTB)"/>
    <property type="match status" value="1"/>
</dbReference>
<evidence type="ECO:0000256" key="1">
    <source>
        <dbReference type="SAM" id="MobiDB-lite"/>
    </source>
</evidence>
<feature type="region of interest" description="Disordered" evidence="1">
    <location>
        <begin position="442"/>
        <end position="465"/>
    </location>
</feature>
<dbReference type="PANTHER" id="PTHR10663">
    <property type="entry name" value="GUANYL-NUCLEOTIDE EXCHANGE FACTOR"/>
    <property type="match status" value="1"/>
</dbReference>